<keyword evidence="12" id="KW-0443">Lipid metabolism</keyword>
<dbReference type="PANTHER" id="PTHR12317:SF0">
    <property type="entry name" value="ACYLTRANSFERASE"/>
    <property type="match status" value="1"/>
</dbReference>
<dbReference type="GO" id="GO:0006071">
    <property type="term" value="P:glycerol metabolic process"/>
    <property type="evidence" value="ECO:0007669"/>
    <property type="project" value="UniProtKB-KW"/>
</dbReference>
<keyword evidence="8 15" id="KW-0812">Transmembrane</keyword>
<comment type="similarity">
    <text evidence="4">Belongs to the diacylglycerol acyltransferase family.</text>
</comment>
<evidence type="ECO:0000313" key="17">
    <source>
        <dbReference type="EMBL" id="CAE0661918.1"/>
    </source>
</evidence>
<evidence type="ECO:0000256" key="1">
    <source>
        <dbReference type="ARBA" id="ARBA00004477"/>
    </source>
</evidence>
<keyword evidence="7" id="KW-0808">Transferase</keyword>
<dbReference type="Gene3D" id="3.40.30.10">
    <property type="entry name" value="Glutaredoxin"/>
    <property type="match status" value="1"/>
</dbReference>
<evidence type="ECO:0000256" key="15">
    <source>
        <dbReference type="SAM" id="Phobius"/>
    </source>
</evidence>
<dbReference type="CDD" id="cd07987">
    <property type="entry name" value="LPLAT_MGAT-like"/>
    <property type="match status" value="1"/>
</dbReference>
<dbReference type="Pfam" id="PF13905">
    <property type="entry name" value="Thioredoxin_8"/>
    <property type="match status" value="1"/>
</dbReference>
<evidence type="ECO:0000256" key="4">
    <source>
        <dbReference type="ARBA" id="ARBA00005420"/>
    </source>
</evidence>
<evidence type="ECO:0000256" key="9">
    <source>
        <dbReference type="ARBA" id="ARBA00022798"/>
    </source>
</evidence>
<evidence type="ECO:0000259" key="16">
    <source>
        <dbReference type="Pfam" id="PF13905"/>
    </source>
</evidence>
<evidence type="ECO:0000256" key="13">
    <source>
        <dbReference type="ARBA" id="ARBA00023136"/>
    </source>
</evidence>
<evidence type="ECO:0000256" key="3">
    <source>
        <dbReference type="ARBA" id="ARBA00005189"/>
    </source>
</evidence>
<evidence type="ECO:0000256" key="8">
    <source>
        <dbReference type="ARBA" id="ARBA00022692"/>
    </source>
</evidence>
<protein>
    <recommendedName>
        <fullName evidence="5">diacylglycerol O-acyltransferase</fullName>
        <ecNumber evidence="5">2.3.1.20</ecNumber>
    </recommendedName>
</protein>
<keyword evidence="10" id="KW-0256">Endoplasmic reticulum</keyword>
<dbReference type="Pfam" id="PF03982">
    <property type="entry name" value="DAGAT"/>
    <property type="match status" value="1"/>
</dbReference>
<evidence type="ECO:0000256" key="6">
    <source>
        <dbReference type="ARBA" id="ARBA00022516"/>
    </source>
</evidence>
<dbReference type="GO" id="GO:0004144">
    <property type="term" value="F:diacylglycerol O-acyltransferase activity"/>
    <property type="evidence" value="ECO:0007669"/>
    <property type="project" value="UniProtKB-EC"/>
</dbReference>
<keyword evidence="14" id="KW-0012">Acyltransferase</keyword>
<dbReference type="InterPro" id="IPR007130">
    <property type="entry name" value="DAGAT"/>
</dbReference>
<evidence type="ECO:0000256" key="10">
    <source>
        <dbReference type="ARBA" id="ARBA00022824"/>
    </source>
</evidence>
<evidence type="ECO:0000256" key="2">
    <source>
        <dbReference type="ARBA" id="ARBA00004771"/>
    </source>
</evidence>
<organism evidence="17">
    <name type="scientific">Lotharella globosa</name>
    <dbReference type="NCBI Taxonomy" id="91324"/>
    <lineage>
        <taxon>Eukaryota</taxon>
        <taxon>Sar</taxon>
        <taxon>Rhizaria</taxon>
        <taxon>Cercozoa</taxon>
        <taxon>Chlorarachniophyceae</taxon>
        <taxon>Lotharella</taxon>
    </lineage>
</organism>
<reference evidence="17" key="1">
    <citation type="submission" date="2021-01" db="EMBL/GenBank/DDBJ databases">
        <authorList>
            <person name="Corre E."/>
            <person name="Pelletier E."/>
            <person name="Niang G."/>
            <person name="Scheremetjew M."/>
            <person name="Finn R."/>
            <person name="Kale V."/>
            <person name="Holt S."/>
            <person name="Cochrane G."/>
            <person name="Meng A."/>
            <person name="Brown T."/>
            <person name="Cohen L."/>
        </authorList>
    </citation>
    <scope>NUCLEOTIDE SEQUENCE</scope>
    <source>
        <strain evidence="17">CCCM811</strain>
    </source>
</reference>
<dbReference type="EC" id="2.3.1.20" evidence="5"/>
<dbReference type="EMBL" id="HBIV01018654">
    <property type="protein sequence ID" value="CAE0661918.1"/>
    <property type="molecule type" value="Transcribed_RNA"/>
</dbReference>
<evidence type="ECO:0000256" key="12">
    <source>
        <dbReference type="ARBA" id="ARBA00023098"/>
    </source>
</evidence>
<name>A0A7S4DP42_9EUKA</name>
<evidence type="ECO:0000256" key="7">
    <source>
        <dbReference type="ARBA" id="ARBA00022679"/>
    </source>
</evidence>
<evidence type="ECO:0000256" key="11">
    <source>
        <dbReference type="ARBA" id="ARBA00022989"/>
    </source>
</evidence>
<sequence length="524" mass="59151">MTGSVDTNGHGARGGATQDFEALAGPILRSFLNGKKATGDVVHKMDLVGFYLGAEGHRGAEGFRSQLESIYAKAKKSLEIVFVSLDESAEEYQSMTKAMPWWSIPFEAAGERKFTGDSCPLASLARKNRLDLSQPNLLLFNHEGFLISARGASLLLEHGTELLKCLEIQDDRESKNKMTSTSFLGFSLGLNWERRIQSATVLLFCMMVPMVVFFMTWTLILLIIPFTTLPTLVYIIWSTCIDTAPYDGSRTPILRKMPLWNYFRDYFPLELVKTADLDPSKNYMFCYHPHGILSLGAWGTFASDATGFPEKFPGIDRRLLTLNINFKVPVLREWLLSHGICEAGARSIQTILKKGPGSSVVLVVGGAQEALFTQPNHNHLYLTHRYGFVREAIKAGAQLVPCYAFGENDIYDTLFFEEGTWVYWLQVKVKKMLSFSMPIFHGRGLFFKKLPFILPFRRPMKVVVGRPIPVPRVHPEIDLRNSAWGRSIVKQVHGEYLKALRELWDEHKNLSVSGLERKNTLVLD</sequence>
<dbReference type="AlphaFoldDB" id="A0A7S4DP42"/>
<evidence type="ECO:0000256" key="14">
    <source>
        <dbReference type="ARBA" id="ARBA00023315"/>
    </source>
</evidence>
<comment type="pathway">
    <text evidence="3">Lipid metabolism.</text>
</comment>
<evidence type="ECO:0000256" key="5">
    <source>
        <dbReference type="ARBA" id="ARBA00013244"/>
    </source>
</evidence>
<keyword evidence="11 15" id="KW-1133">Transmembrane helix</keyword>
<dbReference type="GO" id="GO:0005789">
    <property type="term" value="C:endoplasmic reticulum membrane"/>
    <property type="evidence" value="ECO:0007669"/>
    <property type="project" value="UniProtKB-SubCell"/>
</dbReference>
<keyword evidence="6" id="KW-0444">Lipid biosynthesis</keyword>
<gene>
    <name evidence="17" type="ORF">LGLO00237_LOCUS13513</name>
</gene>
<keyword evidence="9" id="KW-0319">Glycerol metabolism</keyword>
<dbReference type="GO" id="GO:0019432">
    <property type="term" value="P:triglyceride biosynthetic process"/>
    <property type="evidence" value="ECO:0007669"/>
    <property type="project" value="TreeGrafter"/>
</dbReference>
<dbReference type="InterPro" id="IPR012336">
    <property type="entry name" value="Thioredoxin-like_fold"/>
</dbReference>
<keyword evidence="13 15" id="KW-0472">Membrane</keyword>
<accession>A0A7S4DP42</accession>
<comment type="pathway">
    <text evidence="2">Glycerolipid metabolism; triacylglycerol biosynthesis.</text>
</comment>
<feature type="transmembrane region" description="Helical" evidence="15">
    <location>
        <begin position="201"/>
        <end position="224"/>
    </location>
</feature>
<comment type="subcellular location">
    <subcellularLocation>
        <location evidence="1">Endoplasmic reticulum membrane</location>
        <topology evidence="1">Multi-pass membrane protein</topology>
    </subcellularLocation>
</comment>
<proteinExistence type="inferred from homology"/>
<dbReference type="PANTHER" id="PTHR12317">
    <property type="entry name" value="DIACYLGLYCEROL O-ACYLTRANSFERASE"/>
    <property type="match status" value="1"/>
</dbReference>
<feature type="domain" description="Thioredoxin-like fold" evidence="16">
    <location>
        <begin position="47"/>
        <end position="113"/>
    </location>
</feature>